<feature type="domain" description="C2" evidence="12">
    <location>
        <begin position="285"/>
        <end position="420"/>
    </location>
</feature>
<dbReference type="SMART" id="SM00239">
    <property type="entry name" value="C2"/>
    <property type="match status" value="2"/>
</dbReference>
<keyword evidence="5" id="KW-1133">Transmembrane helix</keyword>
<dbReference type="GO" id="GO:0005509">
    <property type="term" value="F:calcium ion binding"/>
    <property type="evidence" value="ECO:0007669"/>
    <property type="project" value="TreeGrafter"/>
</dbReference>
<comment type="subcellular location">
    <subcellularLocation>
        <location evidence="1">Membrane</location>
        <topology evidence="1">Single-pass membrane protein</topology>
    </subcellularLocation>
</comment>
<evidence type="ECO:0000256" key="9">
    <source>
        <dbReference type="ARBA" id="ARBA00067733"/>
    </source>
</evidence>
<reference evidence="13" key="2">
    <citation type="submission" date="2025-09" db="UniProtKB">
        <authorList>
            <consortium name="Ensembl"/>
        </authorList>
    </citation>
    <scope>IDENTIFICATION</scope>
</reference>
<dbReference type="InterPro" id="IPR000008">
    <property type="entry name" value="C2_dom"/>
</dbReference>
<keyword evidence="4" id="KW-0677">Repeat</keyword>
<dbReference type="InterPro" id="IPR028692">
    <property type="entry name" value="Syt13_C2B"/>
</dbReference>
<comment type="subunit">
    <text evidence="8">Interacts with NRXN1.</text>
</comment>
<keyword evidence="14" id="KW-1185">Reference proteome</keyword>
<dbReference type="GO" id="GO:0000149">
    <property type="term" value="F:SNARE binding"/>
    <property type="evidence" value="ECO:0007669"/>
    <property type="project" value="TreeGrafter"/>
</dbReference>
<accession>A0A669PCJ6</accession>
<dbReference type="GO" id="GO:0030424">
    <property type="term" value="C:axon"/>
    <property type="evidence" value="ECO:0007669"/>
    <property type="project" value="TreeGrafter"/>
</dbReference>
<dbReference type="FunFam" id="2.60.40.150:FF:000145">
    <property type="entry name" value="Synaptotagmin 13"/>
    <property type="match status" value="1"/>
</dbReference>
<evidence type="ECO:0000256" key="11">
    <source>
        <dbReference type="SAM" id="SignalP"/>
    </source>
</evidence>
<dbReference type="PANTHER" id="PTHR10024:SF250">
    <property type="entry name" value="SYNAPTOTAGMIN-13"/>
    <property type="match status" value="1"/>
</dbReference>
<name>A0A669PCJ6_PHACC</name>
<dbReference type="GO" id="GO:0005886">
    <property type="term" value="C:plasma membrane"/>
    <property type="evidence" value="ECO:0007669"/>
    <property type="project" value="TreeGrafter"/>
</dbReference>
<dbReference type="FunFam" id="2.60.40.150:FF:000101">
    <property type="entry name" value="Synaptotagmin 13"/>
    <property type="match status" value="1"/>
</dbReference>
<dbReference type="GO" id="GO:0030276">
    <property type="term" value="F:clathrin binding"/>
    <property type="evidence" value="ECO:0007669"/>
    <property type="project" value="TreeGrafter"/>
</dbReference>
<keyword evidence="11" id="KW-0732">Signal</keyword>
<evidence type="ECO:0000259" key="12">
    <source>
        <dbReference type="PROSITE" id="PS50004"/>
    </source>
</evidence>
<evidence type="ECO:0000256" key="1">
    <source>
        <dbReference type="ARBA" id="ARBA00004167"/>
    </source>
</evidence>
<dbReference type="GO" id="GO:0031045">
    <property type="term" value="C:dense core granule"/>
    <property type="evidence" value="ECO:0007669"/>
    <property type="project" value="TreeGrafter"/>
</dbReference>
<evidence type="ECO:0000313" key="14">
    <source>
        <dbReference type="Proteomes" id="UP000472261"/>
    </source>
</evidence>
<evidence type="ECO:0000313" key="13">
    <source>
        <dbReference type="Ensembl" id="ENSPCLP00000006712.1"/>
    </source>
</evidence>
<comment type="function">
    <text evidence="7">May be involved in transport vesicle docking to the plasma membrane.</text>
</comment>
<evidence type="ECO:0000256" key="10">
    <source>
        <dbReference type="ARBA" id="ARBA00074981"/>
    </source>
</evidence>
<keyword evidence="3" id="KW-0812">Transmembrane</keyword>
<dbReference type="OMA" id="DEEGQSC"/>
<feature type="signal peptide" evidence="11">
    <location>
        <begin position="1"/>
        <end position="17"/>
    </location>
</feature>
<evidence type="ECO:0000256" key="8">
    <source>
        <dbReference type="ARBA" id="ARBA00065023"/>
    </source>
</evidence>
<dbReference type="GO" id="GO:0048488">
    <property type="term" value="P:synaptic vesicle endocytosis"/>
    <property type="evidence" value="ECO:0007669"/>
    <property type="project" value="TreeGrafter"/>
</dbReference>
<dbReference type="GO" id="GO:0005544">
    <property type="term" value="F:calcium-dependent phospholipid binding"/>
    <property type="evidence" value="ECO:0007669"/>
    <property type="project" value="TreeGrafter"/>
</dbReference>
<dbReference type="CDD" id="cd08407">
    <property type="entry name" value="C2B_Synaptotagmin-13"/>
    <property type="match status" value="1"/>
</dbReference>
<proteinExistence type="inferred from homology"/>
<sequence length="424" mass="47524">MVLSAPIIALGATLGTATSILALCGLTCLCKCKQPGKGLSEKDQDEDTENTKPSVLQPAQQFNVKKTAEPVQPRALLKFPNIYGPKPVVTSPEVVNYTQYSLKTTEEPATVKRAVLEENRMKIQVNEELFILPQNGVVKDVCVTEHLKPERAASCNQVPELRYSLTYDQQKAELCVALLEGKSSDQDAGCHCYVLGTLVSKSGMTEAQTELKKKVLHTLWEEALRFPLTEEEMQEGTLTLTLRNCDKFSRHSIVGELKLTLANMEDFGMAQWERLKTPEKEPSTGHGEVLLSISYLPAANRLLVVIIKAKNLHSKQLKDLLGNDVSVKVTLRHQSLKLKKKQTKRAKHKINPVWNEMIMFEVPHELLRASSVELEILSQDGAGQSQVLGKCSLGLHVTGTERNHWEEMLRNPRRQIAMWHQLHK</sequence>
<evidence type="ECO:0000256" key="2">
    <source>
        <dbReference type="ARBA" id="ARBA00006996"/>
    </source>
</evidence>
<dbReference type="CDD" id="cd08677">
    <property type="entry name" value="C2A_Synaptotagmin-13"/>
    <property type="match status" value="1"/>
</dbReference>
<evidence type="ECO:0000256" key="7">
    <source>
        <dbReference type="ARBA" id="ARBA00058123"/>
    </source>
</evidence>
<evidence type="ECO:0000256" key="4">
    <source>
        <dbReference type="ARBA" id="ARBA00022737"/>
    </source>
</evidence>
<dbReference type="SUPFAM" id="SSF49562">
    <property type="entry name" value="C2 domain (Calcium/lipid-binding domain, CaLB)"/>
    <property type="match status" value="2"/>
</dbReference>
<organism evidence="13 14">
    <name type="scientific">Phasianus colchicus</name>
    <name type="common">Common pheasant</name>
    <dbReference type="NCBI Taxonomy" id="9054"/>
    <lineage>
        <taxon>Eukaryota</taxon>
        <taxon>Metazoa</taxon>
        <taxon>Chordata</taxon>
        <taxon>Craniata</taxon>
        <taxon>Vertebrata</taxon>
        <taxon>Euteleostomi</taxon>
        <taxon>Archelosauria</taxon>
        <taxon>Archosauria</taxon>
        <taxon>Dinosauria</taxon>
        <taxon>Saurischia</taxon>
        <taxon>Theropoda</taxon>
        <taxon>Coelurosauria</taxon>
        <taxon>Aves</taxon>
        <taxon>Neognathae</taxon>
        <taxon>Galloanserae</taxon>
        <taxon>Galliformes</taxon>
        <taxon>Phasianidae</taxon>
        <taxon>Phasianinae</taxon>
        <taxon>Phasianus</taxon>
    </lineage>
</organism>
<evidence type="ECO:0000256" key="5">
    <source>
        <dbReference type="ARBA" id="ARBA00022989"/>
    </source>
</evidence>
<dbReference type="Gene3D" id="2.60.40.150">
    <property type="entry name" value="C2 domain"/>
    <property type="match status" value="2"/>
</dbReference>
<dbReference type="Ensembl" id="ENSPCLT00000009205.1">
    <property type="protein sequence ID" value="ENSPCLP00000006712.1"/>
    <property type="gene ID" value="ENSPCLG00000005591.1"/>
</dbReference>
<keyword evidence="6" id="KW-0472">Membrane</keyword>
<dbReference type="GO" id="GO:0030672">
    <property type="term" value="C:synaptic vesicle membrane"/>
    <property type="evidence" value="ECO:0007669"/>
    <property type="project" value="TreeGrafter"/>
</dbReference>
<dbReference type="InterPro" id="IPR035892">
    <property type="entry name" value="C2_domain_sf"/>
</dbReference>
<dbReference type="PANTHER" id="PTHR10024">
    <property type="entry name" value="SYNAPTOTAGMIN"/>
    <property type="match status" value="1"/>
</dbReference>
<dbReference type="PROSITE" id="PS50004">
    <property type="entry name" value="C2"/>
    <property type="match status" value="2"/>
</dbReference>
<dbReference type="AlphaFoldDB" id="A0A669PCJ6"/>
<protein>
    <recommendedName>
        <fullName evidence="9">Synaptotagmin-13</fullName>
    </recommendedName>
    <alternativeName>
        <fullName evidence="10">Synaptotagmin XIII</fullName>
    </alternativeName>
</protein>
<dbReference type="GO" id="GO:0048791">
    <property type="term" value="P:calcium ion-regulated exocytosis of neurotransmitter"/>
    <property type="evidence" value="ECO:0007669"/>
    <property type="project" value="TreeGrafter"/>
</dbReference>
<comment type="similarity">
    <text evidence="2">Belongs to the synaptotagmin family.</text>
</comment>
<feature type="chain" id="PRO_5025327861" description="Synaptotagmin-13" evidence="11">
    <location>
        <begin position="18"/>
        <end position="424"/>
    </location>
</feature>
<feature type="domain" description="C2" evidence="12">
    <location>
        <begin position="157"/>
        <end position="277"/>
    </location>
</feature>
<dbReference type="Proteomes" id="UP000472261">
    <property type="component" value="Unplaced"/>
</dbReference>
<evidence type="ECO:0000256" key="3">
    <source>
        <dbReference type="ARBA" id="ARBA00022692"/>
    </source>
</evidence>
<reference evidence="13" key="1">
    <citation type="submission" date="2025-08" db="UniProtKB">
        <authorList>
            <consortium name="Ensembl"/>
        </authorList>
    </citation>
    <scope>IDENTIFICATION</scope>
</reference>
<evidence type="ECO:0000256" key="6">
    <source>
        <dbReference type="ARBA" id="ARBA00023136"/>
    </source>
</evidence>
<dbReference type="Pfam" id="PF00168">
    <property type="entry name" value="C2"/>
    <property type="match status" value="2"/>
</dbReference>
<dbReference type="GO" id="GO:0001786">
    <property type="term" value="F:phosphatidylserine binding"/>
    <property type="evidence" value="ECO:0007669"/>
    <property type="project" value="TreeGrafter"/>
</dbReference>